<dbReference type="Proteomes" id="UP000289323">
    <property type="component" value="Unassembled WGS sequence"/>
</dbReference>
<evidence type="ECO:0000313" key="2">
    <source>
        <dbReference type="EMBL" id="SPQ25607.1"/>
    </source>
</evidence>
<feature type="region of interest" description="Disordered" evidence="1">
    <location>
        <begin position="1"/>
        <end position="22"/>
    </location>
</feature>
<evidence type="ECO:0000256" key="1">
    <source>
        <dbReference type="SAM" id="MobiDB-lite"/>
    </source>
</evidence>
<dbReference type="AlphaFoldDB" id="A0A3S4F2S9"/>
<name>A0A3S4F2S9_9PEZI</name>
<proteinExistence type="predicted"/>
<accession>A0A3S4F2S9</accession>
<feature type="compositionally biased region" description="Gly residues" evidence="1">
    <location>
        <begin position="85"/>
        <end position="95"/>
    </location>
</feature>
<feature type="region of interest" description="Disordered" evidence="1">
    <location>
        <begin position="85"/>
        <end position="120"/>
    </location>
</feature>
<protein>
    <submittedName>
        <fullName evidence="2">8959ec72-510c-4e98-89da-1e740e3806b0</fullName>
    </submittedName>
</protein>
<organism evidence="2 3">
    <name type="scientific">Thermothielavioides terrestris</name>
    <dbReference type="NCBI Taxonomy" id="2587410"/>
    <lineage>
        <taxon>Eukaryota</taxon>
        <taxon>Fungi</taxon>
        <taxon>Dikarya</taxon>
        <taxon>Ascomycota</taxon>
        <taxon>Pezizomycotina</taxon>
        <taxon>Sordariomycetes</taxon>
        <taxon>Sordariomycetidae</taxon>
        <taxon>Sordariales</taxon>
        <taxon>Chaetomiaceae</taxon>
        <taxon>Thermothielavioides</taxon>
    </lineage>
</organism>
<reference evidence="2 3" key="1">
    <citation type="submission" date="2018-04" db="EMBL/GenBank/DDBJ databases">
        <authorList>
            <person name="Huttner S."/>
            <person name="Dainat J."/>
        </authorList>
    </citation>
    <scope>NUCLEOTIDE SEQUENCE [LARGE SCALE GENOMIC DNA]</scope>
</reference>
<sequence length="120" mass="12794">MTSVEQAATNDSAAGKSPETKKSLYQRFVDAKTHRNVKISDADLQKYTGMNREQLNAWAKDRPGVAGNQLAGKLAMGQASGFGGLETSQGYGGWGPSAEGKAKYPPAPRDETKGSDEEED</sequence>
<feature type="compositionally biased region" description="Basic and acidic residues" evidence="1">
    <location>
        <begin position="108"/>
        <end position="120"/>
    </location>
</feature>
<evidence type="ECO:0000313" key="3">
    <source>
        <dbReference type="Proteomes" id="UP000289323"/>
    </source>
</evidence>
<feature type="compositionally biased region" description="Polar residues" evidence="1">
    <location>
        <begin position="1"/>
        <end position="12"/>
    </location>
</feature>
<dbReference type="EMBL" id="OUUZ01000015">
    <property type="protein sequence ID" value="SPQ25607.1"/>
    <property type="molecule type" value="Genomic_DNA"/>
</dbReference>
<gene>
    <name evidence="2" type="ORF">TT172_LOCUS8026</name>
</gene>